<dbReference type="InterPro" id="IPR007627">
    <property type="entry name" value="RNA_pol_sigma70_r2"/>
</dbReference>
<dbReference type="CDD" id="cd06171">
    <property type="entry name" value="Sigma70_r4"/>
    <property type="match status" value="1"/>
</dbReference>
<dbReference type="Pfam" id="PF04542">
    <property type="entry name" value="Sigma70_r2"/>
    <property type="match status" value="1"/>
</dbReference>
<accession>A0A1I0TIY1</accession>
<evidence type="ECO:0000256" key="5">
    <source>
        <dbReference type="ARBA" id="ARBA00023163"/>
    </source>
</evidence>
<reference evidence="10" key="1">
    <citation type="submission" date="2016-10" db="EMBL/GenBank/DDBJ databases">
        <authorList>
            <person name="Varghese N."/>
            <person name="Submissions S."/>
        </authorList>
    </citation>
    <scope>NUCLEOTIDE SEQUENCE [LARGE SCALE GENOMIC DNA]</scope>
    <source>
        <strain evidence="10">DSM 18130</strain>
    </source>
</reference>
<dbReference type="InterPro" id="IPR013324">
    <property type="entry name" value="RNA_pol_sigma_r3/r4-like"/>
</dbReference>
<evidence type="ECO:0000313" key="10">
    <source>
        <dbReference type="Proteomes" id="UP000198836"/>
    </source>
</evidence>
<dbReference type="Gene3D" id="1.10.1740.10">
    <property type="match status" value="1"/>
</dbReference>
<keyword evidence="3 6" id="KW-0731">Sigma factor</keyword>
<dbReference type="RefSeq" id="WP_090984511.1">
    <property type="nucleotide sequence ID" value="NZ_FOJM01000010.1"/>
</dbReference>
<evidence type="ECO:0000313" key="9">
    <source>
        <dbReference type="EMBL" id="SFA51751.1"/>
    </source>
</evidence>
<dbReference type="SUPFAM" id="SSF88946">
    <property type="entry name" value="Sigma2 domain of RNA polymerase sigma factors"/>
    <property type="match status" value="1"/>
</dbReference>
<dbReference type="InterPro" id="IPR000838">
    <property type="entry name" value="RNA_pol_sigma70_ECF_CS"/>
</dbReference>
<sequence>MKSIPIIDEKALLIELKRGDKIAFKQLYEVYSGKLASKLIYLLKSEELAQDILQDVFLKIWINREMIDTELSFGAFLYKIATNLSKNVIRKNVYDQLMRDEVGKEGVYHPMEEDEDAEQAKAILDQAMDQLTERQREVYTLHKLEGLSYQEISEKLNISLSAINHHIQKANKQLKAVLKSRSFELFILLLPTILKK</sequence>
<keyword evidence="5 6" id="KW-0804">Transcription</keyword>
<dbReference type="AlphaFoldDB" id="A0A1I0TIY1"/>
<dbReference type="EMBL" id="FOJM01000010">
    <property type="protein sequence ID" value="SFA51751.1"/>
    <property type="molecule type" value="Genomic_DNA"/>
</dbReference>
<name>A0A1I0TIY1_9SPHI</name>
<dbReference type="InterPro" id="IPR013249">
    <property type="entry name" value="RNA_pol_sigma70_r4_t2"/>
</dbReference>
<dbReference type="SUPFAM" id="SSF88659">
    <property type="entry name" value="Sigma3 and sigma4 domains of RNA polymerase sigma factors"/>
    <property type="match status" value="1"/>
</dbReference>
<dbReference type="STRING" id="332999.SAMN04488511_110148"/>
<dbReference type="GO" id="GO:0003677">
    <property type="term" value="F:DNA binding"/>
    <property type="evidence" value="ECO:0007669"/>
    <property type="project" value="UniProtKB-KW"/>
</dbReference>
<dbReference type="PROSITE" id="PS01063">
    <property type="entry name" value="SIGMA70_ECF"/>
    <property type="match status" value="1"/>
</dbReference>
<protein>
    <recommendedName>
        <fullName evidence="6">RNA polymerase sigma factor</fullName>
    </recommendedName>
</protein>
<proteinExistence type="inferred from homology"/>
<dbReference type="Proteomes" id="UP000198836">
    <property type="component" value="Unassembled WGS sequence"/>
</dbReference>
<keyword evidence="10" id="KW-1185">Reference proteome</keyword>
<dbReference type="PANTHER" id="PTHR43133">
    <property type="entry name" value="RNA POLYMERASE ECF-TYPE SIGMA FACTO"/>
    <property type="match status" value="1"/>
</dbReference>
<evidence type="ECO:0000259" key="7">
    <source>
        <dbReference type="Pfam" id="PF04542"/>
    </source>
</evidence>
<keyword evidence="2 6" id="KW-0805">Transcription regulation</keyword>
<dbReference type="InterPro" id="IPR039425">
    <property type="entry name" value="RNA_pol_sigma-70-like"/>
</dbReference>
<keyword evidence="4 6" id="KW-0238">DNA-binding</keyword>
<dbReference type="Gene3D" id="1.10.10.10">
    <property type="entry name" value="Winged helix-like DNA-binding domain superfamily/Winged helix DNA-binding domain"/>
    <property type="match status" value="1"/>
</dbReference>
<dbReference type="NCBIfam" id="TIGR02937">
    <property type="entry name" value="sigma70-ECF"/>
    <property type="match status" value="1"/>
</dbReference>
<evidence type="ECO:0000256" key="1">
    <source>
        <dbReference type="ARBA" id="ARBA00010641"/>
    </source>
</evidence>
<gene>
    <name evidence="9" type="ORF">SAMN04488511_110148</name>
</gene>
<feature type="domain" description="RNA polymerase sigma factor 70 region 4 type 2" evidence="8">
    <location>
        <begin position="123"/>
        <end position="174"/>
    </location>
</feature>
<organism evidence="9 10">
    <name type="scientific">Pedobacter suwonensis</name>
    <dbReference type="NCBI Taxonomy" id="332999"/>
    <lineage>
        <taxon>Bacteria</taxon>
        <taxon>Pseudomonadati</taxon>
        <taxon>Bacteroidota</taxon>
        <taxon>Sphingobacteriia</taxon>
        <taxon>Sphingobacteriales</taxon>
        <taxon>Sphingobacteriaceae</taxon>
        <taxon>Pedobacter</taxon>
    </lineage>
</organism>
<dbReference type="InterPro" id="IPR014284">
    <property type="entry name" value="RNA_pol_sigma-70_dom"/>
</dbReference>
<dbReference type="InterPro" id="IPR013325">
    <property type="entry name" value="RNA_pol_sigma_r2"/>
</dbReference>
<evidence type="ECO:0000259" key="8">
    <source>
        <dbReference type="Pfam" id="PF08281"/>
    </source>
</evidence>
<comment type="similarity">
    <text evidence="1 6">Belongs to the sigma-70 factor family. ECF subfamily.</text>
</comment>
<evidence type="ECO:0000256" key="6">
    <source>
        <dbReference type="RuleBase" id="RU000716"/>
    </source>
</evidence>
<evidence type="ECO:0000256" key="4">
    <source>
        <dbReference type="ARBA" id="ARBA00023125"/>
    </source>
</evidence>
<dbReference type="GO" id="GO:0016987">
    <property type="term" value="F:sigma factor activity"/>
    <property type="evidence" value="ECO:0007669"/>
    <property type="project" value="UniProtKB-KW"/>
</dbReference>
<dbReference type="Pfam" id="PF08281">
    <property type="entry name" value="Sigma70_r4_2"/>
    <property type="match status" value="1"/>
</dbReference>
<evidence type="ECO:0000256" key="3">
    <source>
        <dbReference type="ARBA" id="ARBA00023082"/>
    </source>
</evidence>
<dbReference type="OrthoDB" id="655312at2"/>
<evidence type="ECO:0000256" key="2">
    <source>
        <dbReference type="ARBA" id="ARBA00023015"/>
    </source>
</evidence>
<dbReference type="GO" id="GO:0006352">
    <property type="term" value="P:DNA-templated transcription initiation"/>
    <property type="evidence" value="ECO:0007669"/>
    <property type="project" value="InterPro"/>
</dbReference>
<feature type="domain" description="RNA polymerase sigma-70 region 2" evidence="7">
    <location>
        <begin position="27"/>
        <end position="92"/>
    </location>
</feature>
<dbReference type="InterPro" id="IPR036388">
    <property type="entry name" value="WH-like_DNA-bd_sf"/>
</dbReference>
<dbReference type="PANTHER" id="PTHR43133:SF46">
    <property type="entry name" value="RNA POLYMERASE SIGMA-70 FACTOR ECF SUBFAMILY"/>
    <property type="match status" value="1"/>
</dbReference>